<protein>
    <submittedName>
        <fullName evidence="1">Uncharacterized protein</fullName>
    </submittedName>
</protein>
<sequence length="74" mass="8120">MRITEEELRPLVSARLAAMPAIEAGYWSAIAAAGVDRAWAARLLDVAVEWIGTGRSDIHDPYELALSWAVRSPE</sequence>
<keyword evidence="2" id="KW-1185">Reference proteome</keyword>
<evidence type="ECO:0000313" key="1">
    <source>
        <dbReference type="EMBL" id="MFC7616803.1"/>
    </source>
</evidence>
<reference evidence="2" key="1">
    <citation type="journal article" date="2019" name="Int. J. Syst. Evol. Microbiol.">
        <title>The Global Catalogue of Microorganisms (GCM) 10K type strain sequencing project: providing services to taxonomists for standard genome sequencing and annotation.</title>
        <authorList>
            <consortium name="The Broad Institute Genomics Platform"/>
            <consortium name="The Broad Institute Genome Sequencing Center for Infectious Disease"/>
            <person name="Wu L."/>
            <person name="Ma J."/>
        </authorList>
    </citation>
    <scope>NUCLEOTIDE SEQUENCE [LARGE SCALE GENOMIC DNA]</scope>
    <source>
        <strain evidence="2">JCM 17695</strain>
    </source>
</reference>
<evidence type="ECO:0000313" key="2">
    <source>
        <dbReference type="Proteomes" id="UP001596512"/>
    </source>
</evidence>
<dbReference type="EMBL" id="JBHTEY010000004">
    <property type="protein sequence ID" value="MFC7616803.1"/>
    <property type="molecule type" value="Genomic_DNA"/>
</dbReference>
<comment type="caution">
    <text evidence="1">The sequence shown here is derived from an EMBL/GenBank/DDBJ whole genome shotgun (WGS) entry which is preliminary data.</text>
</comment>
<dbReference type="Proteomes" id="UP001596512">
    <property type="component" value="Unassembled WGS sequence"/>
</dbReference>
<gene>
    <name evidence="1" type="ORF">ACFQV2_28480</name>
</gene>
<accession>A0ABW2TWH4</accession>
<name>A0ABW2TWH4_9PSEU</name>
<organism evidence="1 2">
    <name type="scientific">Actinokineospora soli</name>
    <dbReference type="NCBI Taxonomy" id="1048753"/>
    <lineage>
        <taxon>Bacteria</taxon>
        <taxon>Bacillati</taxon>
        <taxon>Actinomycetota</taxon>
        <taxon>Actinomycetes</taxon>
        <taxon>Pseudonocardiales</taxon>
        <taxon>Pseudonocardiaceae</taxon>
        <taxon>Actinokineospora</taxon>
    </lineage>
</organism>
<proteinExistence type="predicted"/>